<name>A0A1E1KGI3_9HELO</name>
<evidence type="ECO:0000313" key="2">
    <source>
        <dbReference type="Proteomes" id="UP000178912"/>
    </source>
</evidence>
<sequence>MTDLLKVPLPTPPWESSPAYRQWCTRCIRHTADSQARGHACAFDNAIARNAHTAQYNRQNLPWFVGSEFSDLQNSVGKDDIRATTSIICDIVEVAAAETPNPAEKIGLAGLEALSAFGGLGVEERADVNIQFS</sequence>
<dbReference type="AlphaFoldDB" id="A0A1E1KGI3"/>
<evidence type="ECO:0000313" key="1">
    <source>
        <dbReference type="EMBL" id="CZS97173.1"/>
    </source>
</evidence>
<protein>
    <submittedName>
        <fullName evidence="1">Uncharacterized protein</fullName>
    </submittedName>
</protein>
<keyword evidence="2" id="KW-1185">Reference proteome</keyword>
<gene>
    <name evidence="1" type="ORF">RAG0_06320</name>
</gene>
<organism evidence="1 2">
    <name type="scientific">Rhynchosporium agropyri</name>
    <dbReference type="NCBI Taxonomy" id="914238"/>
    <lineage>
        <taxon>Eukaryota</taxon>
        <taxon>Fungi</taxon>
        <taxon>Dikarya</taxon>
        <taxon>Ascomycota</taxon>
        <taxon>Pezizomycotina</taxon>
        <taxon>Leotiomycetes</taxon>
        <taxon>Helotiales</taxon>
        <taxon>Ploettnerulaceae</taxon>
        <taxon>Rhynchosporium</taxon>
    </lineage>
</organism>
<dbReference type="Proteomes" id="UP000178912">
    <property type="component" value="Unassembled WGS sequence"/>
</dbReference>
<dbReference type="EMBL" id="FJUX01000030">
    <property type="protein sequence ID" value="CZS97173.1"/>
    <property type="molecule type" value="Genomic_DNA"/>
</dbReference>
<reference evidence="2" key="1">
    <citation type="submission" date="2016-03" db="EMBL/GenBank/DDBJ databases">
        <authorList>
            <person name="Guldener U."/>
        </authorList>
    </citation>
    <scope>NUCLEOTIDE SEQUENCE [LARGE SCALE GENOMIC DNA]</scope>
    <source>
        <strain evidence="2">04CH-RAC-A.6.1</strain>
    </source>
</reference>
<proteinExistence type="predicted"/>
<accession>A0A1E1KGI3</accession>